<dbReference type="InterPro" id="IPR005119">
    <property type="entry name" value="LysR_subst-bd"/>
</dbReference>
<evidence type="ECO:0000259" key="5">
    <source>
        <dbReference type="Pfam" id="PF03466"/>
    </source>
</evidence>
<dbReference type="PANTHER" id="PTHR30419">
    <property type="entry name" value="HTH-TYPE TRANSCRIPTIONAL REGULATOR YBHD"/>
    <property type="match status" value="1"/>
</dbReference>
<dbReference type="Gene3D" id="1.10.3720.10">
    <property type="entry name" value="MetI-like"/>
    <property type="match status" value="1"/>
</dbReference>
<reference evidence="6 7" key="1">
    <citation type="submission" date="2019-12" db="EMBL/GenBank/DDBJ databases">
        <title>Roseobacter cerasinus sp. nov., isolated from seawater around aquaculture.</title>
        <authorList>
            <person name="Muramatsu S."/>
            <person name="Takabe Y."/>
            <person name="Mori K."/>
            <person name="Takaichi S."/>
            <person name="Hanada S."/>
        </authorList>
    </citation>
    <scope>NUCLEOTIDE SEQUENCE [LARGE SCALE GENOMIC DNA]</scope>
    <source>
        <strain evidence="6 7">AI77</strain>
    </source>
</reference>
<dbReference type="InterPro" id="IPR050950">
    <property type="entry name" value="HTH-type_LysR_regulators"/>
</dbReference>
<dbReference type="SUPFAM" id="SSF53850">
    <property type="entry name" value="Periplasmic binding protein-like II"/>
    <property type="match status" value="1"/>
</dbReference>
<evidence type="ECO:0000256" key="1">
    <source>
        <dbReference type="ARBA" id="ARBA00004141"/>
    </source>
</evidence>
<comment type="caution">
    <text evidence="6">The sequence shown here is derived from an EMBL/GenBank/DDBJ whole genome shotgun (WGS) entry which is preliminary data.</text>
</comment>
<accession>A0A640VM30</accession>
<keyword evidence="4" id="KW-0472">Membrane</keyword>
<evidence type="ECO:0000256" key="2">
    <source>
        <dbReference type="ARBA" id="ARBA00022692"/>
    </source>
</evidence>
<dbReference type="GO" id="GO:0005829">
    <property type="term" value="C:cytosol"/>
    <property type="evidence" value="ECO:0007669"/>
    <property type="project" value="TreeGrafter"/>
</dbReference>
<gene>
    <name evidence="6" type="ORF">So717_04470</name>
</gene>
<dbReference type="CDD" id="cd05466">
    <property type="entry name" value="PBP2_LTTR_substrate"/>
    <property type="match status" value="1"/>
</dbReference>
<dbReference type="Proteomes" id="UP000436522">
    <property type="component" value="Unassembled WGS sequence"/>
</dbReference>
<dbReference type="Pfam" id="PF03466">
    <property type="entry name" value="LysR_substrate"/>
    <property type="match status" value="1"/>
</dbReference>
<dbReference type="InterPro" id="IPR035906">
    <property type="entry name" value="MetI-like_sf"/>
</dbReference>
<keyword evidence="7" id="KW-1185">Reference proteome</keyword>
<dbReference type="EMBL" id="BLIV01000001">
    <property type="protein sequence ID" value="GFE48694.1"/>
    <property type="molecule type" value="Genomic_DNA"/>
</dbReference>
<dbReference type="GO" id="GO:0006355">
    <property type="term" value="P:regulation of DNA-templated transcription"/>
    <property type="evidence" value="ECO:0007669"/>
    <property type="project" value="TreeGrafter"/>
</dbReference>
<comment type="subcellular location">
    <subcellularLocation>
        <location evidence="1">Membrane</location>
        <topology evidence="1">Multi-pass membrane protein</topology>
    </subcellularLocation>
</comment>
<protein>
    <recommendedName>
        <fullName evidence="5">LysR substrate-binding domain-containing protein</fullName>
    </recommendedName>
</protein>
<dbReference type="AlphaFoldDB" id="A0A640VM30"/>
<evidence type="ECO:0000256" key="4">
    <source>
        <dbReference type="ARBA" id="ARBA00023136"/>
    </source>
</evidence>
<keyword evidence="3" id="KW-1133">Transmembrane helix</keyword>
<evidence type="ECO:0000256" key="3">
    <source>
        <dbReference type="ARBA" id="ARBA00022989"/>
    </source>
</evidence>
<feature type="domain" description="LysR substrate-binding" evidence="5">
    <location>
        <begin position="38"/>
        <end position="140"/>
    </location>
</feature>
<keyword evidence="2" id="KW-0812">Transmembrane</keyword>
<proteinExistence type="predicted"/>
<dbReference type="SUPFAM" id="SSF161098">
    <property type="entry name" value="MetI-like"/>
    <property type="match status" value="1"/>
</dbReference>
<evidence type="ECO:0000313" key="7">
    <source>
        <dbReference type="Proteomes" id="UP000436522"/>
    </source>
</evidence>
<dbReference type="Gene3D" id="3.40.190.10">
    <property type="entry name" value="Periplasmic binding protein-like II"/>
    <property type="match status" value="1"/>
</dbReference>
<sequence>MYFIGIWQGFGFNMVLYLVGLTSVHSELYHAAEMDGANRLADVGLITDAPEHEGWERIHIEQSQYVLYCLADHRFARQKQVSLVDLQHETLIVPEKGSLTQRLLGQRCKQHDITLTRTVTMTTFPLMCEAVLQGIGVALFLRNSSLIQDNVA</sequence>
<evidence type="ECO:0000313" key="6">
    <source>
        <dbReference type="EMBL" id="GFE48694.1"/>
    </source>
</evidence>
<organism evidence="6 7">
    <name type="scientific">Roseobacter cerasinus</name>
    <dbReference type="NCBI Taxonomy" id="2602289"/>
    <lineage>
        <taxon>Bacteria</taxon>
        <taxon>Pseudomonadati</taxon>
        <taxon>Pseudomonadota</taxon>
        <taxon>Alphaproteobacteria</taxon>
        <taxon>Rhodobacterales</taxon>
        <taxon>Roseobacteraceae</taxon>
        <taxon>Roseobacter</taxon>
    </lineage>
</organism>
<name>A0A640VM30_9RHOB</name>
<dbReference type="GO" id="GO:0016020">
    <property type="term" value="C:membrane"/>
    <property type="evidence" value="ECO:0007669"/>
    <property type="project" value="UniProtKB-SubCell"/>
</dbReference>